<dbReference type="GO" id="GO:0003755">
    <property type="term" value="F:peptidyl-prolyl cis-trans isomerase activity"/>
    <property type="evidence" value="ECO:0007669"/>
    <property type="project" value="UniProtKB-KW"/>
</dbReference>
<dbReference type="EMBL" id="NAJP01000028">
    <property type="protein sequence ID" value="TKA41419.1"/>
    <property type="molecule type" value="Genomic_DNA"/>
</dbReference>
<feature type="domain" description="PPIase cyclophilin-type" evidence="18">
    <location>
        <begin position="360"/>
        <end position="504"/>
    </location>
</feature>
<evidence type="ECO:0000256" key="17">
    <source>
        <dbReference type="SAM" id="MobiDB-lite"/>
    </source>
</evidence>
<evidence type="ECO:0000256" key="2">
    <source>
        <dbReference type="ARBA" id="ARBA00000971"/>
    </source>
</evidence>
<evidence type="ECO:0000256" key="1">
    <source>
        <dbReference type="ARBA" id="ARBA00000900"/>
    </source>
</evidence>
<dbReference type="Gene3D" id="3.30.40.10">
    <property type="entry name" value="Zinc/RING finger domain, C3HC4 (zinc finger)"/>
    <property type="match status" value="1"/>
</dbReference>
<dbReference type="OrthoDB" id="407558at2759"/>
<keyword evidence="10" id="KW-0833">Ubl conjugation pathway</keyword>
<evidence type="ECO:0000259" key="18">
    <source>
        <dbReference type="PROSITE" id="PS50072"/>
    </source>
</evidence>
<comment type="catalytic activity">
    <reaction evidence="1">
        <text>S-ubiquitinyl-[E2 ubiquitin-conjugating enzyme]-L-cysteine + [acceptor protein]-L-lysine = [E2 ubiquitin-conjugating enzyme]-L-cysteine + N(6)-ubiquitinyl-[acceptor protein]-L-lysine.</text>
        <dbReference type="EC" id="2.3.2.27"/>
    </reaction>
</comment>
<dbReference type="EC" id="5.2.1.8" evidence="7"/>
<dbReference type="InterPro" id="IPR020892">
    <property type="entry name" value="Cyclophilin-type_PPIase_CS"/>
</dbReference>
<keyword evidence="11" id="KW-0697">Rotamase</keyword>
<gene>
    <name evidence="20" type="ORF">B0A54_06322</name>
</gene>
<feature type="compositionally biased region" description="Gly residues" evidence="17">
    <location>
        <begin position="599"/>
        <end position="609"/>
    </location>
</feature>
<feature type="compositionally biased region" description="Basic and acidic residues" evidence="17">
    <location>
        <begin position="515"/>
        <end position="540"/>
    </location>
</feature>
<dbReference type="Pfam" id="PF00160">
    <property type="entry name" value="Pro_isomerase"/>
    <property type="match status" value="1"/>
</dbReference>
<dbReference type="InterPro" id="IPR013083">
    <property type="entry name" value="Znf_RING/FYVE/PHD"/>
</dbReference>
<keyword evidence="9" id="KW-0808">Transferase</keyword>
<comment type="similarity">
    <text evidence="5">Belongs to the cyclophilin-type PPIase family. PPIL2 subfamily.</text>
</comment>
<evidence type="ECO:0000256" key="3">
    <source>
        <dbReference type="ARBA" id="ARBA00003697"/>
    </source>
</evidence>
<comment type="catalytic activity">
    <reaction evidence="2">
        <text>[protein]-peptidylproline (omega=180) = [protein]-peptidylproline (omega=0)</text>
        <dbReference type="Rhea" id="RHEA:16237"/>
        <dbReference type="Rhea" id="RHEA-COMP:10747"/>
        <dbReference type="Rhea" id="RHEA-COMP:10748"/>
        <dbReference type="ChEBI" id="CHEBI:83833"/>
        <dbReference type="ChEBI" id="CHEBI:83834"/>
        <dbReference type="EC" id="5.2.1.8"/>
    </reaction>
</comment>
<organism evidence="20 21">
    <name type="scientific">Friedmanniomyces endolithicus</name>
    <dbReference type="NCBI Taxonomy" id="329885"/>
    <lineage>
        <taxon>Eukaryota</taxon>
        <taxon>Fungi</taxon>
        <taxon>Dikarya</taxon>
        <taxon>Ascomycota</taxon>
        <taxon>Pezizomycotina</taxon>
        <taxon>Dothideomycetes</taxon>
        <taxon>Dothideomycetidae</taxon>
        <taxon>Mycosphaerellales</taxon>
        <taxon>Teratosphaeriaceae</taxon>
        <taxon>Friedmanniomyces</taxon>
    </lineage>
</organism>
<dbReference type="PANTHER" id="PTHR45625:SF1">
    <property type="entry name" value="RING-TYPE E3 UBIQUITIN-PROTEIN LIGASE PPIL2"/>
    <property type="match status" value="1"/>
</dbReference>
<dbReference type="GO" id="GO:0061630">
    <property type="term" value="F:ubiquitin protein ligase activity"/>
    <property type="evidence" value="ECO:0007669"/>
    <property type="project" value="UniProtKB-EC"/>
</dbReference>
<dbReference type="PRINTS" id="PR00153">
    <property type="entry name" value="CSAPPISMRASE"/>
</dbReference>
<dbReference type="GO" id="GO:0006457">
    <property type="term" value="P:protein folding"/>
    <property type="evidence" value="ECO:0007669"/>
    <property type="project" value="InterPro"/>
</dbReference>
<sequence length="609" mass="67151">MGKGVCLIAPPRRHKILTISQARISCTYVPGPPPQLSTTTPLTHPSQITHSEWSSADAFSTSAGANARKSTDPSSNFKRLPYNLCALSLQPFEHPVCTPNGTIFDLTHILPWLRKHAGRNPVNGEPLKSSDLIKLHFAKNDEGEYVDPVTFKVFTDNTHMVALRNTGNVFAYETIEKLNIKAKKWRDLVSDEEFKRSDVVVLQDPQNVESRDMSRFKFLIEGEKSVLAPGQEVEREAVVNGDKEGSAAKILQAKEAVAKRRELREKRTAGQNGNSVESQALINARKAHAEVAKSNARTTNPVPYNAAQYTSGAAAASFTSTGLTPSTSGARAILSDEQYMLSKPRLIKQKGYARITTTHGDLTLELYPEFAPKAVWNFIQLAKRGYYKGVGFHRNIRSFMLQGGDPTGTGRGGQSCWGKAFADEIEGPLTHDGRGVVAMANKGKDTNTSQFFVLYRKAEHLNRKHTVFGRVIEGLNTTLNALEAVEVDDKSRPLEDCGIEDVVVYVDPFEEFMKQRSEKEAEEARREQIRREGGAEDERTTWTGKRVRGDGKVVEGDGGEAGVGKYMKQGECAVQTGGDDEIVGEWEEPEPMSKKVKKGGGGFGNFDSW</sequence>
<evidence type="ECO:0000256" key="14">
    <source>
        <dbReference type="ARBA" id="ARBA00030661"/>
    </source>
</evidence>
<feature type="compositionally biased region" description="Acidic residues" evidence="17">
    <location>
        <begin position="578"/>
        <end position="590"/>
    </location>
</feature>
<dbReference type="STRING" id="329885.A0A4V5N8T3"/>
<dbReference type="Pfam" id="PF04641">
    <property type="entry name" value="Rtf2"/>
    <property type="match status" value="1"/>
</dbReference>
<name>A0A4V5N8T3_9PEZI</name>
<feature type="region of interest" description="Disordered" evidence="17">
    <location>
        <begin position="515"/>
        <end position="564"/>
    </location>
</feature>
<evidence type="ECO:0000256" key="16">
    <source>
        <dbReference type="ARBA" id="ARBA00033051"/>
    </source>
</evidence>
<accession>A0A4V5N8T3</accession>
<dbReference type="CDD" id="cd01923">
    <property type="entry name" value="cyclophilin_RING"/>
    <property type="match status" value="1"/>
</dbReference>
<dbReference type="Gene3D" id="2.40.100.10">
    <property type="entry name" value="Cyclophilin-like"/>
    <property type="match status" value="1"/>
</dbReference>
<dbReference type="PANTHER" id="PTHR45625">
    <property type="entry name" value="PEPTIDYL-PROLYL CIS-TRANS ISOMERASE-RELATED"/>
    <property type="match status" value="1"/>
</dbReference>
<feature type="domain" description="U-box" evidence="19">
    <location>
        <begin position="78"/>
        <end position="152"/>
    </location>
</feature>
<dbReference type="PROSITE" id="PS51698">
    <property type="entry name" value="U_BOX"/>
    <property type="match status" value="1"/>
</dbReference>
<comment type="caution">
    <text evidence="20">The sequence shown here is derived from an EMBL/GenBank/DDBJ whole genome shotgun (WGS) entry which is preliminary data.</text>
</comment>
<evidence type="ECO:0000313" key="21">
    <source>
        <dbReference type="Proteomes" id="UP000310066"/>
    </source>
</evidence>
<dbReference type="SMART" id="SM00504">
    <property type="entry name" value="Ubox"/>
    <property type="match status" value="1"/>
</dbReference>
<dbReference type="Proteomes" id="UP000310066">
    <property type="component" value="Unassembled WGS sequence"/>
</dbReference>
<dbReference type="PROSITE" id="PS00170">
    <property type="entry name" value="CSA_PPIASE_1"/>
    <property type="match status" value="1"/>
</dbReference>
<dbReference type="InterPro" id="IPR044666">
    <property type="entry name" value="Cyclophilin_A-like"/>
</dbReference>
<proteinExistence type="inferred from homology"/>
<dbReference type="InterPro" id="IPR002130">
    <property type="entry name" value="Cyclophilin-type_PPIase_dom"/>
</dbReference>
<dbReference type="PROSITE" id="PS50072">
    <property type="entry name" value="CSA_PPIASE_2"/>
    <property type="match status" value="1"/>
</dbReference>
<dbReference type="InterPro" id="IPR026951">
    <property type="entry name" value="PPIL2_U-box_dom"/>
</dbReference>
<evidence type="ECO:0000256" key="5">
    <source>
        <dbReference type="ARBA" id="ARBA00007930"/>
    </source>
</evidence>
<evidence type="ECO:0000256" key="8">
    <source>
        <dbReference type="ARBA" id="ARBA00020592"/>
    </source>
</evidence>
<evidence type="ECO:0000256" key="15">
    <source>
        <dbReference type="ARBA" id="ARBA00030942"/>
    </source>
</evidence>
<keyword evidence="13" id="KW-0539">Nucleus</keyword>
<evidence type="ECO:0000256" key="6">
    <source>
        <dbReference type="ARBA" id="ARBA00012483"/>
    </source>
</evidence>
<dbReference type="InterPro" id="IPR029000">
    <property type="entry name" value="Cyclophilin-like_dom_sf"/>
</dbReference>
<evidence type="ECO:0000256" key="7">
    <source>
        <dbReference type="ARBA" id="ARBA00013194"/>
    </source>
</evidence>
<dbReference type="FunFam" id="3.30.40.10:FF:000079">
    <property type="entry name" value="Peptidyl-prolyl cis-trans isomerase 2"/>
    <property type="match status" value="1"/>
</dbReference>
<dbReference type="SUPFAM" id="SSF50891">
    <property type="entry name" value="Cyclophilin-like"/>
    <property type="match status" value="1"/>
</dbReference>
<evidence type="ECO:0000256" key="13">
    <source>
        <dbReference type="ARBA" id="ARBA00023242"/>
    </source>
</evidence>
<evidence type="ECO:0000256" key="4">
    <source>
        <dbReference type="ARBA" id="ARBA00004123"/>
    </source>
</evidence>
<dbReference type="EC" id="2.3.2.27" evidence="6"/>
<protein>
    <recommendedName>
        <fullName evidence="8">Peptidyl-prolyl cis-trans isomerase-like 2</fullName>
        <ecNumber evidence="6">2.3.2.27</ecNumber>
        <ecNumber evidence="7">5.2.1.8</ecNumber>
    </recommendedName>
    <alternativeName>
        <fullName evidence="14">Cyclophilin-60</fullName>
    </alternativeName>
    <alternativeName>
        <fullName evidence="15">Cyclophilin-like protein Cyp-60</fullName>
    </alternativeName>
    <alternativeName>
        <fullName evidence="16">RING-type E3 ubiquitin transferase isomerase-like 2</fullName>
    </alternativeName>
</protein>
<comment type="function">
    <text evidence="3">May catalyze the cis-trans isomerization of proline imidic peptide bonds in oligopeptides thereby assisting the folding of proteins. May also function as a chaperone, playing a role in intracellular transport of proteins. May also have a protein ubiquitin ligase activity acting as an E3 ubiquitin protein ligase or as a ubiquitin-ubiquitin ligase promoting elongation of ubiquitin chains on proteins.</text>
</comment>
<evidence type="ECO:0000256" key="11">
    <source>
        <dbReference type="ARBA" id="ARBA00023110"/>
    </source>
</evidence>
<dbReference type="FunFam" id="2.40.100.10:FF:000014">
    <property type="entry name" value="Peptidyl-prolyl cis-trans isomerase cyp65"/>
    <property type="match status" value="1"/>
</dbReference>
<dbReference type="SUPFAM" id="SSF57850">
    <property type="entry name" value="RING/U-box"/>
    <property type="match status" value="1"/>
</dbReference>
<feature type="region of interest" description="Disordered" evidence="17">
    <location>
        <begin position="578"/>
        <end position="609"/>
    </location>
</feature>
<reference evidence="20 21" key="1">
    <citation type="submission" date="2017-03" db="EMBL/GenBank/DDBJ databases">
        <title>Genomes of endolithic fungi from Antarctica.</title>
        <authorList>
            <person name="Coleine C."/>
            <person name="Masonjones S."/>
            <person name="Stajich J.E."/>
        </authorList>
    </citation>
    <scope>NUCLEOTIDE SEQUENCE [LARGE SCALE GENOMIC DNA]</scope>
    <source>
        <strain evidence="20 21">CCFEE 5311</strain>
    </source>
</reference>
<keyword evidence="12" id="KW-0413">Isomerase</keyword>
<evidence type="ECO:0000313" key="20">
    <source>
        <dbReference type="EMBL" id="TKA41419.1"/>
    </source>
</evidence>
<dbReference type="InterPro" id="IPR003613">
    <property type="entry name" value="Ubox_domain"/>
</dbReference>
<comment type="subcellular location">
    <subcellularLocation>
        <location evidence="4">Nucleus</location>
    </subcellularLocation>
</comment>
<evidence type="ECO:0000256" key="10">
    <source>
        <dbReference type="ARBA" id="ARBA00022786"/>
    </source>
</evidence>
<evidence type="ECO:0000256" key="9">
    <source>
        <dbReference type="ARBA" id="ARBA00022679"/>
    </source>
</evidence>
<dbReference type="GO" id="GO:0000209">
    <property type="term" value="P:protein polyubiquitination"/>
    <property type="evidence" value="ECO:0007669"/>
    <property type="project" value="TreeGrafter"/>
</dbReference>
<evidence type="ECO:0000256" key="12">
    <source>
        <dbReference type="ARBA" id="ARBA00023235"/>
    </source>
</evidence>
<dbReference type="GO" id="GO:0071013">
    <property type="term" value="C:catalytic step 2 spliceosome"/>
    <property type="evidence" value="ECO:0007669"/>
    <property type="project" value="TreeGrafter"/>
</dbReference>
<dbReference type="AlphaFoldDB" id="A0A4V5N8T3"/>
<dbReference type="CDD" id="cd16663">
    <property type="entry name" value="RING-Ubox_PPIL2"/>
    <property type="match status" value="1"/>
</dbReference>
<evidence type="ECO:0000259" key="19">
    <source>
        <dbReference type="PROSITE" id="PS51698"/>
    </source>
</evidence>